<protein>
    <submittedName>
        <fullName evidence="2">Uncharacterized protein</fullName>
    </submittedName>
</protein>
<keyword evidence="1" id="KW-0732">Signal</keyword>
<reference evidence="2 3" key="1">
    <citation type="submission" date="2012-03" db="EMBL/GenBank/DDBJ databases">
        <title>The Genome Sequence of Bartonella tamiae Th239.</title>
        <authorList>
            <consortium name="The Broad Institute Genome Sequencing Platform"/>
            <consortium name="The Broad Institute Genome Sequencing Center for Infectious Disease"/>
            <person name="Feldgarden M."/>
            <person name="Kirby J."/>
            <person name="Kosoy M."/>
            <person name="Birtles R."/>
            <person name="Probert W.S."/>
            <person name="Chiaraviglio L."/>
            <person name="Young S.K."/>
            <person name="Zeng Q."/>
            <person name="Gargeya S."/>
            <person name="Fitzgerald M."/>
            <person name="Haas B."/>
            <person name="Abouelleil A."/>
            <person name="Alvarado L."/>
            <person name="Arachchi H.M."/>
            <person name="Berlin A."/>
            <person name="Chapman S.B."/>
            <person name="Gearin G."/>
            <person name="Goldberg J."/>
            <person name="Griggs A."/>
            <person name="Gujja S."/>
            <person name="Hansen M."/>
            <person name="Heiman D."/>
            <person name="Howarth C."/>
            <person name="Larimer J."/>
            <person name="Lui A."/>
            <person name="MacDonald P.J.P."/>
            <person name="McCowen C."/>
            <person name="Montmayeur A."/>
            <person name="Murphy C."/>
            <person name="Neiman D."/>
            <person name="Pearson M."/>
            <person name="Priest M."/>
            <person name="Roberts A."/>
            <person name="Saif S."/>
            <person name="Shea T."/>
            <person name="Sisk P."/>
            <person name="Stolte C."/>
            <person name="Sykes S."/>
            <person name="Wortman J."/>
            <person name="Nusbaum C."/>
            <person name="Birren B."/>
        </authorList>
    </citation>
    <scope>NUCLEOTIDE SEQUENCE [LARGE SCALE GENOMIC DNA]</scope>
    <source>
        <strain evidence="2 3">Th239</strain>
    </source>
</reference>
<organism evidence="2 3">
    <name type="scientific">Bartonella tamiae Th239</name>
    <dbReference type="NCBI Taxonomy" id="1094558"/>
    <lineage>
        <taxon>Bacteria</taxon>
        <taxon>Pseudomonadati</taxon>
        <taxon>Pseudomonadota</taxon>
        <taxon>Alphaproteobacteria</taxon>
        <taxon>Hyphomicrobiales</taxon>
        <taxon>Bartonellaceae</taxon>
        <taxon>Bartonella</taxon>
    </lineage>
</organism>
<evidence type="ECO:0000313" key="2">
    <source>
        <dbReference type="EMBL" id="EJF88892.1"/>
    </source>
</evidence>
<dbReference type="RefSeq" id="WP_008039821.1">
    <property type="nucleotide sequence ID" value="NZ_JH725147.1"/>
</dbReference>
<feature type="chain" id="PRO_5003744447" evidence="1">
    <location>
        <begin position="25"/>
        <end position="78"/>
    </location>
</feature>
<dbReference type="HOGENOM" id="CLU_2614860_0_0_5"/>
<dbReference type="AlphaFoldDB" id="J1JVB5"/>
<evidence type="ECO:0000313" key="3">
    <source>
        <dbReference type="Proteomes" id="UP000008952"/>
    </source>
</evidence>
<feature type="signal peptide" evidence="1">
    <location>
        <begin position="1"/>
        <end position="24"/>
    </location>
</feature>
<dbReference type="Proteomes" id="UP000008952">
    <property type="component" value="Unassembled WGS sequence"/>
</dbReference>
<dbReference type="STRING" id="1094558.ME5_01443"/>
<name>J1JVB5_9HYPH</name>
<keyword evidence="3" id="KW-1185">Reference proteome</keyword>
<sequence length="78" mass="8998">MKYALRVTTIIAVFALSALSTSFAHRNHLIDDNYSIFEIRQTIPPKVQFSLNNEKIDRESSIIFKEETSIDFFVVSET</sequence>
<dbReference type="PATRIC" id="fig|1094558.3.peg.1546"/>
<evidence type="ECO:0000256" key="1">
    <source>
        <dbReference type="SAM" id="SignalP"/>
    </source>
</evidence>
<comment type="caution">
    <text evidence="2">The sequence shown here is derived from an EMBL/GenBank/DDBJ whole genome shotgun (WGS) entry which is preliminary data.</text>
</comment>
<gene>
    <name evidence="2" type="ORF">ME5_01443</name>
</gene>
<proteinExistence type="predicted"/>
<dbReference type="EMBL" id="AIMB01000008">
    <property type="protein sequence ID" value="EJF88892.1"/>
    <property type="molecule type" value="Genomic_DNA"/>
</dbReference>
<accession>J1JVB5</accession>